<dbReference type="Proteomes" id="UP001157418">
    <property type="component" value="Unassembled WGS sequence"/>
</dbReference>
<reference evidence="2 3" key="1">
    <citation type="submission" date="2022-01" db="EMBL/GenBank/DDBJ databases">
        <authorList>
            <person name="Xiong W."/>
            <person name="Schranz E."/>
        </authorList>
    </citation>
    <scope>NUCLEOTIDE SEQUENCE [LARGE SCALE GENOMIC DNA]</scope>
</reference>
<keyword evidence="3" id="KW-1185">Reference proteome</keyword>
<feature type="region of interest" description="Disordered" evidence="1">
    <location>
        <begin position="69"/>
        <end position="105"/>
    </location>
</feature>
<name>A0AAU9MVJ4_9ASTR</name>
<dbReference type="EMBL" id="CAKMRJ010003334">
    <property type="protein sequence ID" value="CAH1430079.1"/>
    <property type="molecule type" value="Genomic_DNA"/>
</dbReference>
<evidence type="ECO:0000256" key="1">
    <source>
        <dbReference type="SAM" id="MobiDB-lite"/>
    </source>
</evidence>
<proteinExistence type="predicted"/>
<sequence length="105" mass="12158">MKMRENYEKEELGDFGTGELNEEFIVEQLNKEDYKEMIMTKFKKLQMLTDNGLDKFPANEEREMKQIRIMEGKKNKGGGEENEEENKDKGTEGSDNVIGGEENEA</sequence>
<feature type="compositionally biased region" description="Basic and acidic residues" evidence="1">
    <location>
        <begin position="69"/>
        <end position="79"/>
    </location>
</feature>
<dbReference type="AlphaFoldDB" id="A0AAU9MVJ4"/>
<evidence type="ECO:0000313" key="2">
    <source>
        <dbReference type="EMBL" id="CAH1430079.1"/>
    </source>
</evidence>
<comment type="caution">
    <text evidence="2">The sequence shown here is derived from an EMBL/GenBank/DDBJ whole genome shotgun (WGS) entry which is preliminary data.</text>
</comment>
<evidence type="ECO:0000313" key="3">
    <source>
        <dbReference type="Proteomes" id="UP001157418"/>
    </source>
</evidence>
<accession>A0AAU9MVJ4</accession>
<protein>
    <submittedName>
        <fullName evidence="2">Uncharacterized protein</fullName>
    </submittedName>
</protein>
<gene>
    <name evidence="2" type="ORF">LVIROSA_LOCUS16887</name>
</gene>
<organism evidence="2 3">
    <name type="scientific">Lactuca virosa</name>
    <dbReference type="NCBI Taxonomy" id="75947"/>
    <lineage>
        <taxon>Eukaryota</taxon>
        <taxon>Viridiplantae</taxon>
        <taxon>Streptophyta</taxon>
        <taxon>Embryophyta</taxon>
        <taxon>Tracheophyta</taxon>
        <taxon>Spermatophyta</taxon>
        <taxon>Magnoliopsida</taxon>
        <taxon>eudicotyledons</taxon>
        <taxon>Gunneridae</taxon>
        <taxon>Pentapetalae</taxon>
        <taxon>asterids</taxon>
        <taxon>campanulids</taxon>
        <taxon>Asterales</taxon>
        <taxon>Asteraceae</taxon>
        <taxon>Cichorioideae</taxon>
        <taxon>Cichorieae</taxon>
        <taxon>Lactucinae</taxon>
        <taxon>Lactuca</taxon>
    </lineage>
</organism>